<evidence type="ECO:0000256" key="3">
    <source>
        <dbReference type="ARBA" id="ARBA00011952"/>
    </source>
</evidence>
<evidence type="ECO:0000313" key="11">
    <source>
        <dbReference type="EMBL" id="KAK1330322.1"/>
    </source>
</evidence>
<evidence type="ECO:0000256" key="2">
    <source>
        <dbReference type="ARBA" id="ARBA00006604"/>
    </source>
</evidence>
<keyword evidence="12" id="KW-1185">Reference proteome</keyword>
<dbReference type="PANTHER" id="PTHR11469">
    <property type="entry name" value="GLUCOSE-6-PHOSPHATE ISOMERASE"/>
    <property type="match status" value="1"/>
</dbReference>
<keyword evidence="7 10" id="KW-0413">Isomerase</keyword>
<dbReference type="GO" id="GO:0097367">
    <property type="term" value="F:carbohydrate derivative binding"/>
    <property type="evidence" value="ECO:0007669"/>
    <property type="project" value="InterPro"/>
</dbReference>
<dbReference type="InterPro" id="IPR035476">
    <property type="entry name" value="SIS_PGI_1"/>
</dbReference>
<dbReference type="SUPFAM" id="SSF53697">
    <property type="entry name" value="SIS domain"/>
    <property type="match status" value="1"/>
</dbReference>
<comment type="catalytic activity">
    <reaction evidence="8 10">
        <text>alpha-D-glucose 6-phosphate = beta-D-fructose 6-phosphate</text>
        <dbReference type="Rhea" id="RHEA:11816"/>
        <dbReference type="ChEBI" id="CHEBI:57634"/>
        <dbReference type="ChEBI" id="CHEBI:58225"/>
        <dbReference type="EC" id="5.3.1.9"/>
    </reaction>
</comment>
<evidence type="ECO:0000256" key="7">
    <source>
        <dbReference type="ARBA" id="ARBA00023235"/>
    </source>
</evidence>
<dbReference type="PROSITE" id="PS51463">
    <property type="entry name" value="P_GLUCOSE_ISOMERASE_3"/>
    <property type="match status" value="1"/>
</dbReference>
<comment type="pathway">
    <text evidence="1 10">Carbohydrate degradation; glycolysis; D-glyceraldehyde 3-phosphate and glycerone phosphate from D-glucose: step 2/4.</text>
</comment>
<dbReference type="Proteomes" id="UP001177744">
    <property type="component" value="Unassembled WGS sequence"/>
</dbReference>
<reference evidence="11" key="1">
    <citation type="submission" date="2023-06" db="EMBL/GenBank/DDBJ databases">
        <title>Reference genome for the Northern bat (Eptesicus nilssonii), a most northern bat species.</title>
        <authorList>
            <person name="Laine V.N."/>
            <person name="Pulliainen A.T."/>
            <person name="Lilley T.M."/>
        </authorList>
    </citation>
    <scope>NUCLEOTIDE SEQUENCE</scope>
    <source>
        <strain evidence="11">BLF_Eptnil</strain>
        <tissue evidence="11">Kidney</tissue>
    </source>
</reference>
<dbReference type="Pfam" id="PF00342">
    <property type="entry name" value="PGI"/>
    <property type="match status" value="1"/>
</dbReference>
<proteinExistence type="inferred from homology"/>
<comment type="function">
    <text evidence="9">In the cytoplasm, catalyzes the conversion of glucose-6-phosphate to fructose-6-phosphate, the second step in glycolysis, and the reverse reaction during gluconeogenesis. Besides it's role as a glycolytic enzyme, also acts as a secreted cytokine: acts as an angiogenic factor (AMF) that stimulates endothelial cell motility. Acts as a neurotrophic factor, neuroleukin, for spinal and sensory neurons. It is secreted by lectin-stimulated T-cells and induces immunoglobulin secretion.</text>
</comment>
<dbReference type="EC" id="5.3.1.9" evidence="3 10"/>
<comment type="caution">
    <text evidence="11">The sequence shown here is derived from an EMBL/GenBank/DDBJ whole genome shotgun (WGS) entry which is preliminary data.</text>
</comment>
<dbReference type="EMBL" id="JAULJE010000021">
    <property type="protein sequence ID" value="KAK1330322.1"/>
    <property type="molecule type" value="Genomic_DNA"/>
</dbReference>
<comment type="similarity">
    <text evidence="2 10">Belongs to the GPI family.</text>
</comment>
<dbReference type="InterPro" id="IPR046348">
    <property type="entry name" value="SIS_dom_sf"/>
</dbReference>
<dbReference type="InterPro" id="IPR023096">
    <property type="entry name" value="G6P_Isomerase_C"/>
</dbReference>
<dbReference type="PROSITE" id="PS00765">
    <property type="entry name" value="P_GLUCOSE_ISOMERASE_1"/>
    <property type="match status" value="1"/>
</dbReference>
<dbReference type="NCBIfam" id="NF001211">
    <property type="entry name" value="PRK00179.1"/>
    <property type="match status" value="1"/>
</dbReference>
<dbReference type="GO" id="GO:0004347">
    <property type="term" value="F:glucose-6-phosphate isomerase activity"/>
    <property type="evidence" value="ECO:0007669"/>
    <property type="project" value="UniProtKB-EC"/>
</dbReference>
<accession>A0AA40HFM1</accession>
<dbReference type="Gene3D" id="3.40.50.10490">
    <property type="entry name" value="Glucose-6-phosphate isomerase like protein, domain 1"/>
    <property type="match status" value="2"/>
</dbReference>
<dbReference type="PRINTS" id="PR00662">
    <property type="entry name" value="G6PISOMERASE"/>
</dbReference>
<evidence type="ECO:0000256" key="8">
    <source>
        <dbReference type="ARBA" id="ARBA00029321"/>
    </source>
</evidence>
<dbReference type="HAMAP" id="MF_00473">
    <property type="entry name" value="G6P_isomerase"/>
    <property type="match status" value="1"/>
</dbReference>
<dbReference type="Gene3D" id="1.10.1390.10">
    <property type="match status" value="1"/>
</dbReference>
<dbReference type="GO" id="GO:0006094">
    <property type="term" value="P:gluconeogenesis"/>
    <property type="evidence" value="ECO:0007669"/>
    <property type="project" value="UniProtKB-KW"/>
</dbReference>
<dbReference type="GO" id="GO:0005829">
    <property type="term" value="C:cytosol"/>
    <property type="evidence" value="ECO:0007669"/>
    <property type="project" value="TreeGrafter"/>
</dbReference>
<evidence type="ECO:0000313" key="12">
    <source>
        <dbReference type="Proteomes" id="UP001177744"/>
    </source>
</evidence>
<dbReference type="InterPro" id="IPR035482">
    <property type="entry name" value="SIS_PGI_2"/>
</dbReference>
<evidence type="ECO:0000256" key="4">
    <source>
        <dbReference type="ARBA" id="ARBA00018388"/>
    </source>
</evidence>
<dbReference type="FunFam" id="1.10.1390.10:FF:000001">
    <property type="entry name" value="Glucose-6-phosphate isomerase"/>
    <property type="match status" value="1"/>
</dbReference>
<keyword evidence="6 10" id="KW-0324">Glycolysis</keyword>
<dbReference type="GO" id="GO:0006096">
    <property type="term" value="P:glycolytic process"/>
    <property type="evidence" value="ECO:0007669"/>
    <property type="project" value="UniProtKB-KW"/>
</dbReference>
<protein>
    <recommendedName>
        <fullName evidence="4 10">Glucose-6-phosphate isomerase</fullName>
        <ecNumber evidence="3 10">5.3.1.9</ecNumber>
    </recommendedName>
</protein>
<dbReference type="FunFam" id="3.40.50.10490:FF:000039">
    <property type="entry name" value="Glucose-6-phosphate isomerase"/>
    <property type="match status" value="1"/>
</dbReference>
<gene>
    <name evidence="11" type="ORF">QTO34_010510</name>
</gene>
<evidence type="ECO:0000256" key="5">
    <source>
        <dbReference type="ARBA" id="ARBA00022432"/>
    </source>
</evidence>
<sequence>MAALTQDPQFQKLQEWHSKHGSDLNLRRLFEADKERFNRFSLTLDTNRGRILVDYSKNLVTEGVMKMLVDLAKSRGVEAARENMFNGEKINFTENRAVLHVALRNRSNTPILVDGKDVMPEVNRVLEKMKSFCQRVRSGDWKGYSGKPITDVINIGIGGSDLGPLMVTEALKPYSSGGPRVWFVSNIDGTHIAKTLANLNPESSLFIIASKTFTTQETITNAETAKEWLLQSAKDPSAVAKHFVALSTNTTKVKEFGIDPQNMFEFWDWVGGRYSLWSAIGLSIALHVGECLCSVPIHPALISGSAFPQDAPGEECPRLAGLLGVWYINCFGCETHAMLPYDQYLHRFAAYFQQGDMESNGKYITKSGTRVDHQTGPIVWGEPGTNGQHAFYQLIHQGTKMIPCDFLIPVQSQHPIRKGLHHKILLANFLAQTEALMRGKSTEEARKELQAAGKSPGELEKLLPHKVFEGNRPTNSIMFTMLTPFILGALIAMYEHKIFVQGIIWDINSFDQWGVELGKQLAKQIEPELEGSSPVTSHDSSTNGLISFIKQESEEEL</sequence>
<keyword evidence="5 10" id="KW-0312">Gluconeogenesis</keyword>
<dbReference type="CDD" id="cd05016">
    <property type="entry name" value="SIS_PGI_2"/>
    <property type="match status" value="1"/>
</dbReference>
<evidence type="ECO:0000256" key="9">
    <source>
        <dbReference type="ARBA" id="ARBA00046209"/>
    </source>
</evidence>
<organism evidence="11 12">
    <name type="scientific">Cnephaeus nilssonii</name>
    <name type="common">Northern bat</name>
    <name type="synonym">Eptesicus nilssonii</name>
    <dbReference type="NCBI Taxonomy" id="3371016"/>
    <lineage>
        <taxon>Eukaryota</taxon>
        <taxon>Metazoa</taxon>
        <taxon>Chordata</taxon>
        <taxon>Craniata</taxon>
        <taxon>Vertebrata</taxon>
        <taxon>Euteleostomi</taxon>
        <taxon>Mammalia</taxon>
        <taxon>Eutheria</taxon>
        <taxon>Laurasiatheria</taxon>
        <taxon>Chiroptera</taxon>
        <taxon>Yangochiroptera</taxon>
        <taxon>Vespertilionidae</taxon>
        <taxon>Cnephaeus</taxon>
    </lineage>
</organism>
<dbReference type="InterPro" id="IPR001672">
    <property type="entry name" value="G6P_Isomerase"/>
</dbReference>
<dbReference type="FunFam" id="3.40.50.10490:FF:000004">
    <property type="entry name" value="Glucose-6-phosphate isomerase"/>
    <property type="match status" value="1"/>
</dbReference>
<evidence type="ECO:0000256" key="6">
    <source>
        <dbReference type="ARBA" id="ARBA00023152"/>
    </source>
</evidence>
<dbReference type="AlphaFoldDB" id="A0AA40HFM1"/>
<dbReference type="InterPro" id="IPR018189">
    <property type="entry name" value="Phosphoglucose_isomerase_CS"/>
</dbReference>
<evidence type="ECO:0000256" key="1">
    <source>
        <dbReference type="ARBA" id="ARBA00004926"/>
    </source>
</evidence>
<dbReference type="GO" id="GO:0051156">
    <property type="term" value="P:glucose 6-phosphate metabolic process"/>
    <property type="evidence" value="ECO:0007669"/>
    <property type="project" value="TreeGrafter"/>
</dbReference>
<dbReference type="PANTHER" id="PTHR11469:SF1">
    <property type="entry name" value="GLUCOSE-6-PHOSPHATE ISOMERASE"/>
    <property type="match status" value="1"/>
</dbReference>
<dbReference type="GO" id="GO:0048029">
    <property type="term" value="F:monosaccharide binding"/>
    <property type="evidence" value="ECO:0007669"/>
    <property type="project" value="TreeGrafter"/>
</dbReference>
<dbReference type="CDD" id="cd05015">
    <property type="entry name" value="SIS_PGI_1"/>
    <property type="match status" value="1"/>
</dbReference>
<name>A0AA40HFM1_CNENI</name>
<evidence type="ECO:0000256" key="10">
    <source>
        <dbReference type="RuleBase" id="RU000612"/>
    </source>
</evidence>
<dbReference type="PROSITE" id="PS00174">
    <property type="entry name" value="P_GLUCOSE_ISOMERASE_2"/>
    <property type="match status" value="1"/>
</dbReference>